<dbReference type="PANTHER" id="PTHR10338:SF108">
    <property type="entry name" value="INTER-ALPHA-TRYPSIN INHIBITOR HEAVY CHAIN H4-LIKE PROTEIN"/>
    <property type="match status" value="1"/>
</dbReference>
<protein>
    <submittedName>
        <fullName evidence="3">Gliding motility-associated C-terminal domain-containing protein</fullName>
    </submittedName>
</protein>
<keyword evidence="1" id="KW-0732">Signal</keyword>
<keyword evidence="4" id="KW-1185">Reference proteome</keyword>
<proteinExistence type="predicted"/>
<dbReference type="Gene3D" id="2.60.40.10">
    <property type="entry name" value="Immunoglobulins"/>
    <property type="match status" value="1"/>
</dbReference>
<dbReference type="InterPro" id="IPR013783">
    <property type="entry name" value="Ig-like_fold"/>
</dbReference>
<dbReference type="RefSeq" id="WP_248429017.1">
    <property type="nucleotide sequence ID" value="NZ_JALNUB010000009.1"/>
</dbReference>
<dbReference type="Pfam" id="PF24346">
    <property type="entry name" value="DUF7507"/>
    <property type="match status" value="3"/>
</dbReference>
<dbReference type="InterPro" id="IPR050934">
    <property type="entry name" value="ITIH"/>
</dbReference>
<feature type="domain" description="VWFA" evidence="2">
    <location>
        <begin position="105"/>
        <end position="346"/>
    </location>
</feature>
<gene>
    <name evidence="3" type="ORF">MW871_13565</name>
</gene>
<dbReference type="PROSITE" id="PS50234">
    <property type="entry name" value="VWFA"/>
    <property type="match status" value="1"/>
</dbReference>
<dbReference type="InterPro" id="IPR026341">
    <property type="entry name" value="T9SS_type_B"/>
</dbReference>
<dbReference type="InterPro" id="IPR055354">
    <property type="entry name" value="DUF7507"/>
</dbReference>
<dbReference type="EMBL" id="JALNUB010000009">
    <property type="protein sequence ID" value="MCK8142924.1"/>
    <property type="molecule type" value="Genomic_DNA"/>
</dbReference>
<dbReference type="Pfam" id="PF00092">
    <property type="entry name" value="VWA"/>
    <property type="match status" value="1"/>
</dbReference>
<dbReference type="InterPro" id="IPR036465">
    <property type="entry name" value="vWFA_dom_sf"/>
</dbReference>
<dbReference type="NCBIfam" id="TIGR04131">
    <property type="entry name" value="Bac_Flav_CTERM"/>
    <property type="match status" value="1"/>
</dbReference>
<dbReference type="Pfam" id="PF13585">
    <property type="entry name" value="CHU_C"/>
    <property type="match status" value="1"/>
</dbReference>
<dbReference type="Gene3D" id="2.60.40.740">
    <property type="match status" value="1"/>
</dbReference>
<evidence type="ECO:0000259" key="2">
    <source>
        <dbReference type="PROSITE" id="PS50234"/>
    </source>
</evidence>
<name>A0A9X1XTE2_9FLAO</name>
<dbReference type="CDD" id="cd00198">
    <property type="entry name" value="vWFA"/>
    <property type="match status" value="1"/>
</dbReference>
<organism evidence="3 4">
    <name type="scientific">Flavobacterium pygoscelis</name>
    <dbReference type="NCBI Taxonomy" id="2893176"/>
    <lineage>
        <taxon>Bacteria</taxon>
        <taxon>Pseudomonadati</taxon>
        <taxon>Bacteroidota</taxon>
        <taxon>Flavobacteriia</taxon>
        <taxon>Flavobacteriales</taxon>
        <taxon>Flavobacteriaceae</taxon>
        <taxon>Flavobacterium</taxon>
    </lineage>
</organism>
<dbReference type="PANTHER" id="PTHR10338">
    <property type="entry name" value="INTER-ALPHA-TRYPSIN INHIBITOR HEAVY CHAIN FAMILY MEMBER"/>
    <property type="match status" value="1"/>
</dbReference>
<feature type="chain" id="PRO_5040853062" evidence="1">
    <location>
        <begin position="22"/>
        <end position="2247"/>
    </location>
</feature>
<dbReference type="InterPro" id="IPR025667">
    <property type="entry name" value="SprB_repeat"/>
</dbReference>
<dbReference type="Pfam" id="PF13573">
    <property type="entry name" value="SprB"/>
    <property type="match status" value="2"/>
</dbReference>
<sequence length="2247" mass="231551">MKTKITVFVLTFFLFVSTLYAQQDPDKLGGPVLIGQVAPFTLPAAIGSKKLKSDTFALRSLASTNSLEWPNPGAVHIEKTAEAVESGKWKINLMVEGKNIPKSTDVILVIDDSGSMNGTKINSAKEAAKTFVNQLLNGSTDIRIAIVTLNPASGGTTGNPQIDQVFTNNTSSLNTAIDAIVANGGTNIQGGFYAARLLVESSTADKKVVILLSDGDPTYSYNSNIAPPAFTVGCGSISNFNISRSDYENNYLKVASSIYTNVVGDGNNFNFTLFTTTCGNKTFNAGNHGIPTIYEAKKIISDGADIYTIGFEVPANGAAESTLMGSQNKGYFPANSSNISNIYSQIRSNISYAATNAVLTDPMSTFILLSANVTPTYTVLPITTGNVVVSKGSVNFSNNGFVLNDPDNPASGNSNIVKWKITWNIGTVSELGDNMYYFVTMAPNTDPTILYDANEKTFMDYTDVNGNTNTHQETPTNFTVPKVSGGKGSIEIIYYTVNDAGEPINSVGTVVTKENAVKLIPGNSKYFEINGSTALEVNQNYTVVPDINYLSNSILYNLYCNLGSIIVTPIPSDPNKKVWFGYVVNSTPKVTNVEYCINSPAVPLTASFSAGHTSPTYTIYYFDSLTGTPKTSITPLTTTLGQYTYYVAEGKTTSCIGSKVPIVVSVNALPIAAIASDNGLALSCTTPNTTLTASGGTSYLWSNGATTPAITVSTAGTFSVTVKNANVCSSTASVNTTLDNTLPIAAIASDNGLALSCTTPNTTLTASGGTSYLWSNGATTASIIVTTAGTFSVTVKNANVCSSTASVNTTLDNTLPIATIASDNGLALSCNTPNTTLTASGGTSYLWSNGATTPAITVSTAGTFSVTVKNSNGCSATASVNTTLDNTLPIAAIASDNGLALSCNTPNTTLTASGGSSYLWSNGATTAAITVAIAGTFSVTVKNANGCSATASVNTTLDNTLPIAAIASDNGLALNCNTPNTTLTASGGTSYLWSNGATTAAITVTTAGTFLVTVKNANGCWATASVNTTLDKSLRIAAIASDNGLALSCTTPNTTLTASGGTSYLWSNGATTAAITVTTAGTFSVRVKIANGCSATASVNTTLDNTLPIAAIASDNGLALNCNTPNTTLTASGGTSYLWSNGATTAAITVTTAGTFLVTVKNANGCWATASVNTTLDKILPIAAIASDNGLALSCTTPNTTLSASGGTSYLWSNGATTAAITVATAGTFSVTVKNANGCSATASVNTTLDNTLPIAAIASDNGLALSCTTPNTTLTASGGTSYLWSNGATTPAITVATAGTFSVTVKNSNGCSAIASVNTTLDNTLPIAAIASDNGLALNCTTPNTTLTASGGTSYLWSNGATTPAITVATAGTFSVTVKNANGCSATASVTTTLDNTLPIAAIVSDNGLALSCTTPNTTLTASGGTSYLWLNGATTASIIVTTAGTFSVTVKNANGCSATASVTTTLDNSLPIAAIASDNGLALSCNTPNSTLTASGGTSYLWSNGATTPAIAVATAGTFSVTVKNANGCSVIASVNTTLDNTLPVAAIASDNGLALSCTTPNTTLTASGGTSYLWSNGATTPAITVATAGTFSVTVKNANGCSAIASVNTTLDNTLPVISISSQTDAYCFGENNGTISIITEGGKSPYTYAWTKNNIAYSTSKDLIGLSQGIYKVIATADNGCSSDELKVIIQQPNAAITATAIIIDNTNCVGCSNGSITQTISGGTLPYTYLWSNGATTKDITDLIKGNYSVEIKDKNGCVANYSYSIQESGIALVKKGIFYDSNTDGFAQAGEIINYTFIVTNTGNVTINSIVITDPMKGLTIKNNSIASLNAGENTTITGIYILTQADINAGKVINSAVAIGKDPKGNEVKDISGTQQNNDTATETPLNQKASIAITKDGIYIDANKDGITNLGDKIVYSFMLINTGDVILTQVNISDNLEGLVITGSPITLQIGESNATSFSATYSITQADIDSGLVYNLATVTGTTPYNDKVTATSTDPTPCMNCIPKTDCKNCTITTLNQSANLVVYKTAAVTGYSLVGEIINYKIIVRNSGNVTLHQIVVTDPLTGLNTIISVLAPGTEQEFNESYTITKNDLDNNSVINIANAKGLTPTNAEIKASDTVEIDKAFVLGCRSIVVHNAFSPNGDGINDVFTIDDISETNCYPENTVEIYNRWGVLIFRTKNYNNQTNNFDGISQGRTTVSESTGLPSGTYFYILNYTSIDGNGTIQNNKKEGFLYLTK</sequence>
<evidence type="ECO:0000313" key="3">
    <source>
        <dbReference type="EMBL" id="MCK8142924.1"/>
    </source>
</evidence>
<reference evidence="3" key="1">
    <citation type="submission" date="2022-04" db="EMBL/GenBank/DDBJ databases">
        <title>Flavobacterium pygoscelis sp. nov. isolated from Chinstrap chick (Pygoscelis antarcticus).</title>
        <authorList>
            <person name="Irgang R."/>
            <person name="Poblete-Morales M."/>
            <person name="Avendano-Herrera R."/>
        </authorList>
    </citation>
    <scope>NUCLEOTIDE SEQUENCE</scope>
    <source>
        <strain evidence="3">I-SCBP12n</strain>
    </source>
</reference>
<evidence type="ECO:0000256" key="1">
    <source>
        <dbReference type="SAM" id="SignalP"/>
    </source>
</evidence>
<dbReference type="NCBIfam" id="TIGR01451">
    <property type="entry name" value="B_ant_repeat"/>
    <property type="match status" value="2"/>
</dbReference>
<feature type="signal peptide" evidence="1">
    <location>
        <begin position="1"/>
        <end position="21"/>
    </location>
</feature>
<comment type="caution">
    <text evidence="3">The sequence shown here is derived from an EMBL/GenBank/DDBJ whole genome shotgun (WGS) entry which is preliminary data.</text>
</comment>
<dbReference type="InterPro" id="IPR047589">
    <property type="entry name" value="DUF11_rpt"/>
</dbReference>
<dbReference type="SUPFAM" id="SSF53300">
    <property type="entry name" value="vWA-like"/>
    <property type="match status" value="1"/>
</dbReference>
<evidence type="ECO:0000313" key="4">
    <source>
        <dbReference type="Proteomes" id="UP001139260"/>
    </source>
</evidence>
<dbReference type="InterPro" id="IPR049319">
    <property type="entry name" value="GBS104-like_Ig"/>
</dbReference>
<accession>A0A9X1XTE2</accession>
<dbReference type="Pfam" id="PF21426">
    <property type="entry name" value="GBS104-like_Ig"/>
    <property type="match status" value="1"/>
</dbReference>
<dbReference type="Proteomes" id="UP001139260">
    <property type="component" value="Unassembled WGS sequence"/>
</dbReference>
<dbReference type="Gene3D" id="3.40.50.410">
    <property type="entry name" value="von Willebrand factor, type A domain"/>
    <property type="match status" value="1"/>
</dbReference>
<dbReference type="SMART" id="SM00327">
    <property type="entry name" value="VWA"/>
    <property type="match status" value="1"/>
</dbReference>
<dbReference type="InterPro" id="IPR002035">
    <property type="entry name" value="VWF_A"/>
</dbReference>